<evidence type="ECO:0000313" key="3">
    <source>
        <dbReference type="EMBL" id="CAL5220913.1"/>
    </source>
</evidence>
<dbReference type="Proteomes" id="UP001497392">
    <property type="component" value="Unassembled WGS sequence"/>
</dbReference>
<dbReference type="EMBL" id="CAXHTA020000004">
    <property type="protein sequence ID" value="CAL5220913.1"/>
    <property type="molecule type" value="Genomic_DNA"/>
</dbReference>
<proteinExistence type="predicted"/>
<accession>A0ABP1FLR2</accession>
<gene>
    <name evidence="3" type="primary">g3008</name>
    <name evidence="3" type="ORF">VP750_LOCUS2572</name>
</gene>
<reference evidence="3 4" key="1">
    <citation type="submission" date="2024-06" db="EMBL/GenBank/DDBJ databases">
        <authorList>
            <person name="Kraege A."/>
            <person name="Thomma B."/>
        </authorList>
    </citation>
    <scope>NUCLEOTIDE SEQUENCE [LARGE SCALE GENOMIC DNA]</scope>
</reference>
<protein>
    <submittedName>
        <fullName evidence="3">G3008 protein</fullName>
    </submittedName>
</protein>
<evidence type="ECO:0000256" key="2">
    <source>
        <dbReference type="SAM" id="SignalP"/>
    </source>
</evidence>
<sequence>MKVHSFLLLAYLVALVAFAASQGINNGGNSGNNNVGANNGGTNGNYNLGSGSGNNNGNQNTGSNNGNVNGNQNTGNGNGNRNGNNNFGSGNGNQNGNNNFGSGNGNGNGNNNIGSGNGSNNGNGNIGHGNGNGNGNGNAGGKGDPIMTGFGGRSFEFIGQPGNTYSLISEKVHKLSTKLKVGVMWDHNGTYMEGFGFQYRDHQITVEITQDDKIAVVMNGVRLEMTRGETELEMIPFVEGGELMMLWQLHREGLGSAVEITTNLLQITIWLAPAGTVDNGGVEQPAYLNFDMALLGPPAGNQMEGIIGETYNRLLAGEEALSNPESKYYLADDYVFHGKGAEADYALASYFQETATTVFGKEHKRLLIENDEQTAFPLHATGHGLLQQTASVKAVLHASGGRKGRFL</sequence>
<evidence type="ECO:0000256" key="1">
    <source>
        <dbReference type="SAM" id="MobiDB-lite"/>
    </source>
</evidence>
<name>A0ABP1FLR2_9CHLO</name>
<comment type="caution">
    <text evidence="3">The sequence shown here is derived from an EMBL/GenBank/DDBJ whole genome shotgun (WGS) entry which is preliminary data.</text>
</comment>
<feature type="compositionally biased region" description="Low complexity" evidence="1">
    <location>
        <begin position="46"/>
        <end position="101"/>
    </location>
</feature>
<feature type="region of interest" description="Disordered" evidence="1">
    <location>
        <begin position="46"/>
        <end position="145"/>
    </location>
</feature>
<feature type="chain" id="PRO_5045790120" evidence="2">
    <location>
        <begin position="22"/>
        <end position="407"/>
    </location>
</feature>
<keyword evidence="2" id="KW-0732">Signal</keyword>
<feature type="signal peptide" evidence="2">
    <location>
        <begin position="1"/>
        <end position="21"/>
    </location>
</feature>
<keyword evidence="4" id="KW-1185">Reference proteome</keyword>
<organism evidence="3 4">
    <name type="scientific">Coccomyxa viridis</name>
    <dbReference type="NCBI Taxonomy" id="1274662"/>
    <lineage>
        <taxon>Eukaryota</taxon>
        <taxon>Viridiplantae</taxon>
        <taxon>Chlorophyta</taxon>
        <taxon>core chlorophytes</taxon>
        <taxon>Trebouxiophyceae</taxon>
        <taxon>Trebouxiophyceae incertae sedis</taxon>
        <taxon>Coccomyxaceae</taxon>
        <taxon>Coccomyxa</taxon>
    </lineage>
</organism>
<feature type="compositionally biased region" description="Gly residues" evidence="1">
    <location>
        <begin position="115"/>
        <end position="143"/>
    </location>
</feature>
<evidence type="ECO:0000313" key="4">
    <source>
        <dbReference type="Proteomes" id="UP001497392"/>
    </source>
</evidence>